<dbReference type="PANTHER" id="PTHR40266">
    <property type="entry name" value="TOXIN HIGB-1"/>
    <property type="match status" value="1"/>
</dbReference>
<accession>A0A0J7HXT1</accession>
<keyword evidence="2" id="KW-1185">Reference proteome</keyword>
<name>A0A0J7HXT1_9FLAO</name>
<dbReference type="Gene3D" id="3.30.2310.20">
    <property type="entry name" value="RelE-like"/>
    <property type="match status" value="1"/>
</dbReference>
<evidence type="ECO:0000313" key="1">
    <source>
        <dbReference type="EMBL" id="KMQ58366.1"/>
    </source>
</evidence>
<dbReference type="InterPro" id="IPR007711">
    <property type="entry name" value="HigB-1"/>
</dbReference>
<protein>
    <recommendedName>
        <fullName evidence="3">Plasmid maintenance system killer protein</fullName>
    </recommendedName>
</protein>
<dbReference type="InterPro" id="IPR035093">
    <property type="entry name" value="RelE/ParE_toxin_dom_sf"/>
</dbReference>
<dbReference type="SUPFAM" id="SSF143011">
    <property type="entry name" value="RelE-like"/>
    <property type="match status" value="1"/>
</dbReference>
<evidence type="ECO:0008006" key="3">
    <source>
        <dbReference type="Google" id="ProtNLM"/>
    </source>
</evidence>
<dbReference type="Pfam" id="PF05015">
    <property type="entry name" value="HigB-like_toxin"/>
    <property type="match status" value="1"/>
</dbReference>
<proteinExistence type="predicted"/>
<sequence length="94" mass="11103">MIYSITHKGLKKYWTKDDSSKLPSEMIDRIREILDIIDSVEEVPQDFEPFKGLRLHPLKGKLKGFWSVDVTGNYRIIFRFESKNAYDLDLLDTH</sequence>
<gene>
    <name evidence="1" type="ORF">ACM46_22730</name>
</gene>
<dbReference type="Proteomes" id="UP000036261">
    <property type="component" value="Unassembled WGS sequence"/>
</dbReference>
<dbReference type="OrthoDB" id="9801102at2"/>
<comment type="caution">
    <text evidence="1">The sequence shown here is derived from an EMBL/GenBank/DDBJ whole genome shotgun (WGS) entry which is preliminary data.</text>
</comment>
<evidence type="ECO:0000313" key="2">
    <source>
        <dbReference type="Proteomes" id="UP000036261"/>
    </source>
</evidence>
<dbReference type="STRING" id="558151.ACM46_22730"/>
<reference evidence="1 2" key="1">
    <citation type="journal article" date="2013" name="Int. J. Syst. Evol. Microbiol.">
        <title>Chryseobacterium angstadtii sp. nov., isolated from a newt tank.</title>
        <authorList>
            <person name="Kirk K.E."/>
            <person name="Hoffman J.A."/>
            <person name="Smith K.A."/>
            <person name="Strahan B.L."/>
            <person name="Failor K.C."/>
            <person name="Krebs J.E."/>
            <person name="Gale A.N."/>
            <person name="Do T.D."/>
            <person name="Sontag T.C."/>
            <person name="Batties A.M."/>
            <person name="Mistiszyn K."/>
            <person name="Newman J.D."/>
        </authorList>
    </citation>
    <scope>NUCLEOTIDE SEQUENCE [LARGE SCALE GENOMIC DNA]</scope>
    <source>
        <strain evidence="1 2">KM</strain>
    </source>
</reference>
<dbReference type="AlphaFoldDB" id="A0A0J7HXT1"/>
<dbReference type="EMBL" id="LFND01000010">
    <property type="protein sequence ID" value="KMQ58366.1"/>
    <property type="molecule type" value="Genomic_DNA"/>
</dbReference>
<dbReference type="PATRIC" id="fig|558151.6.peg.4759"/>
<organism evidence="1 2">
    <name type="scientific">Chryseobacterium angstadtii</name>
    <dbReference type="NCBI Taxonomy" id="558151"/>
    <lineage>
        <taxon>Bacteria</taxon>
        <taxon>Pseudomonadati</taxon>
        <taxon>Bacteroidota</taxon>
        <taxon>Flavobacteriia</taxon>
        <taxon>Flavobacteriales</taxon>
        <taxon>Weeksellaceae</taxon>
        <taxon>Chryseobacterium group</taxon>
        <taxon>Chryseobacterium</taxon>
    </lineage>
</organism>
<dbReference type="RefSeq" id="WP_048508967.1">
    <property type="nucleotide sequence ID" value="NZ_LFND01000010.1"/>
</dbReference>
<dbReference type="PANTHER" id="PTHR40266:SF2">
    <property type="entry name" value="TOXIN HIGB-1"/>
    <property type="match status" value="1"/>
</dbReference>